<reference evidence="2 3" key="1">
    <citation type="submission" date="2019-02" db="EMBL/GenBank/DDBJ databases">
        <title>Sequencing the genomes of 1000 actinobacteria strains.</title>
        <authorList>
            <person name="Klenk H.-P."/>
        </authorList>
    </citation>
    <scope>NUCLEOTIDE SEQUENCE [LARGE SCALE GENOMIC DNA]</scope>
    <source>
        <strain evidence="2 3">DSM 45779</strain>
    </source>
</reference>
<feature type="domain" description="RCK C-terminal" evidence="1">
    <location>
        <begin position="75"/>
        <end position="159"/>
    </location>
</feature>
<dbReference type="Proteomes" id="UP000291591">
    <property type="component" value="Unassembled WGS sequence"/>
</dbReference>
<dbReference type="InterPro" id="IPR050144">
    <property type="entry name" value="AAE_transporter"/>
</dbReference>
<protein>
    <submittedName>
        <fullName evidence="2">Potassium/proton antiporter regulatory subunit (CPA2 family)</fullName>
    </submittedName>
</protein>
<dbReference type="PANTHER" id="PTHR30445:SF8">
    <property type="entry name" value="K(+)_H(+) ANTIPORTER SUBUNIT KHTT"/>
    <property type="match status" value="1"/>
</dbReference>
<keyword evidence="3" id="KW-1185">Reference proteome</keyword>
<dbReference type="RefSeq" id="WP_165438225.1">
    <property type="nucleotide sequence ID" value="NZ_SHKL01000001.1"/>
</dbReference>
<dbReference type="Pfam" id="PF25991">
    <property type="entry name" value="KhtT_N"/>
    <property type="match status" value="1"/>
</dbReference>
<dbReference type="AlphaFoldDB" id="A0A4Q7UV10"/>
<name>A0A4Q7UV10_PSEST</name>
<evidence type="ECO:0000259" key="1">
    <source>
        <dbReference type="PROSITE" id="PS51202"/>
    </source>
</evidence>
<gene>
    <name evidence="2" type="ORF">EV383_0719</name>
</gene>
<dbReference type="InterPro" id="IPR026278">
    <property type="entry name" value="KhtT"/>
</dbReference>
<dbReference type="InterPro" id="IPR006037">
    <property type="entry name" value="RCK_C"/>
</dbReference>
<accession>A0A4Q7UV10</accession>
<dbReference type="PIRSF" id="PIRSF005028">
    <property type="entry name" value="KhtT"/>
    <property type="match status" value="1"/>
</dbReference>
<dbReference type="InterPro" id="IPR058776">
    <property type="entry name" value="KhtT-like_N"/>
</dbReference>
<dbReference type="PROSITE" id="PS51202">
    <property type="entry name" value="RCK_C"/>
    <property type="match status" value="1"/>
</dbReference>
<dbReference type="GO" id="GO:0008324">
    <property type="term" value="F:monoatomic cation transmembrane transporter activity"/>
    <property type="evidence" value="ECO:0007669"/>
    <property type="project" value="InterPro"/>
</dbReference>
<comment type="caution">
    <text evidence="2">The sequence shown here is derived from an EMBL/GenBank/DDBJ whole genome shotgun (WGS) entry which is preliminary data.</text>
</comment>
<evidence type="ECO:0000313" key="2">
    <source>
        <dbReference type="EMBL" id="RZT83893.1"/>
    </source>
</evidence>
<evidence type="ECO:0000313" key="3">
    <source>
        <dbReference type="Proteomes" id="UP000291591"/>
    </source>
</evidence>
<organism evidence="2 3">
    <name type="scientific">Pseudonocardia sediminis</name>
    <dbReference type="NCBI Taxonomy" id="1397368"/>
    <lineage>
        <taxon>Bacteria</taxon>
        <taxon>Bacillati</taxon>
        <taxon>Actinomycetota</taxon>
        <taxon>Actinomycetes</taxon>
        <taxon>Pseudonocardiales</taxon>
        <taxon>Pseudonocardiaceae</taxon>
        <taxon>Pseudonocardia</taxon>
    </lineage>
</organism>
<dbReference type="GO" id="GO:0006813">
    <property type="term" value="P:potassium ion transport"/>
    <property type="evidence" value="ECO:0007669"/>
    <property type="project" value="InterPro"/>
</dbReference>
<proteinExistence type="predicted"/>
<dbReference type="Gene3D" id="3.30.70.1450">
    <property type="entry name" value="Regulator of K+ conductance, C-terminal domain"/>
    <property type="match status" value="1"/>
</dbReference>
<dbReference type="InterPro" id="IPR036721">
    <property type="entry name" value="RCK_C_sf"/>
</dbReference>
<dbReference type="SUPFAM" id="SSF116726">
    <property type="entry name" value="TrkA C-terminal domain-like"/>
    <property type="match status" value="1"/>
</dbReference>
<dbReference type="Pfam" id="PF02080">
    <property type="entry name" value="TrkA_C"/>
    <property type="match status" value="1"/>
</dbReference>
<sequence length="160" mass="16974">MNVDVTPLPGIGVRKEFLMRNGRRIGVISHRDGQIELILSKADDPDACVAELPLTTEEAAALANLLGAPQLVAQLNDEHKDLPGIHTKQLPVKHNSPFDGRTLGDTALRTRTQVSVVAVMRAGQAHPSPTPDFTLTAGDLLVTVGTAEGLENAAKILVHG</sequence>
<dbReference type="PANTHER" id="PTHR30445">
    <property type="entry name" value="K(+)_H(+) ANTIPORTER SUBUNIT KHTT"/>
    <property type="match status" value="1"/>
</dbReference>
<dbReference type="EMBL" id="SHKL01000001">
    <property type="protein sequence ID" value="RZT83893.1"/>
    <property type="molecule type" value="Genomic_DNA"/>
</dbReference>